<keyword evidence="1" id="KW-1133">Transmembrane helix</keyword>
<protein>
    <submittedName>
        <fullName evidence="2">Uncharacterized protein</fullName>
    </submittedName>
</protein>
<name>A0ABV5UZ22_9MICO</name>
<evidence type="ECO:0000256" key="1">
    <source>
        <dbReference type="SAM" id="Phobius"/>
    </source>
</evidence>
<accession>A0ABV5UZ22</accession>
<gene>
    <name evidence="2" type="ORF">ACFFN0_01995</name>
</gene>
<evidence type="ECO:0000313" key="3">
    <source>
        <dbReference type="Proteomes" id="UP001589613"/>
    </source>
</evidence>
<organism evidence="2 3">
    <name type="scientific">Ornithinimicrobium kibberense</name>
    <dbReference type="NCBI Taxonomy" id="282060"/>
    <lineage>
        <taxon>Bacteria</taxon>
        <taxon>Bacillati</taxon>
        <taxon>Actinomycetota</taxon>
        <taxon>Actinomycetes</taxon>
        <taxon>Micrococcales</taxon>
        <taxon>Ornithinimicrobiaceae</taxon>
        <taxon>Ornithinimicrobium</taxon>
    </lineage>
</organism>
<keyword evidence="1" id="KW-0472">Membrane</keyword>
<evidence type="ECO:0000313" key="2">
    <source>
        <dbReference type="EMBL" id="MFB9730809.1"/>
    </source>
</evidence>
<dbReference type="RefSeq" id="WP_141337541.1">
    <property type="nucleotide sequence ID" value="NZ_JBHMAX010000002.1"/>
</dbReference>
<keyword evidence="3" id="KW-1185">Reference proteome</keyword>
<feature type="transmembrane region" description="Helical" evidence="1">
    <location>
        <begin position="37"/>
        <end position="60"/>
    </location>
</feature>
<reference evidence="2 3" key="1">
    <citation type="submission" date="2024-09" db="EMBL/GenBank/DDBJ databases">
        <authorList>
            <person name="Sun Q."/>
            <person name="Mori K."/>
        </authorList>
    </citation>
    <scope>NUCLEOTIDE SEQUENCE [LARGE SCALE GENOMIC DNA]</scope>
    <source>
        <strain evidence="2 3">JCM 12763</strain>
    </source>
</reference>
<sequence>MDPRVLVAVALVALGVGIVLNLVFLRKNRNDAADAKTRPLIGGASVCYGAAGLVLLVAAFQF</sequence>
<dbReference type="Proteomes" id="UP001589613">
    <property type="component" value="Unassembled WGS sequence"/>
</dbReference>
<keyword evidence="1" id="KW-0812">Transmembrane</keyword>
<feature type="transmembrane region" description="Helical" evidence="1">
    <location>
        <begin position="6"/>
        <end position="25"/>
    </location>
</feature>
<proteinExistence type="predicted"/>
<comment type="caution">
    <text evidence="2">The sequence shown here is derived from an EMBL/GenBank/DDBJ whole genome shotgun (WGS) entry which is preliminary data.</text>
</comment>
<dbReference type="EMBL" id="JBHMAX010000002">
    <property type="protein sequence ID" value="MFB9730809.1"/>
    <property type="molecule type" value="Genomic_DNA"/>
</dbReference>